<dbReference type="Pfam" id="PF02485">
    <property type="entry name" value="Branch"/>
    <property type="match status" value="1"/>
</dbReference>
<feature type="compositionally biased region" description="Basic and acidic residues" evidence="11">
    <location>
        <begin position="112"/>
        <end position="123"/>
    </location>
</feature>
<name>A0ABD0M3Q0_9CAEN</name>
<dbReference type="PANTHER" id="PTHR19297">
    <property type="entry name" value="GLYCOSYLTRANSFERASE 14 FAMILY MEMBER"/>
    <property type="match status" value="1"/>
</dbReference>
<evidence type="ECO:0000256" key="6">
    <source>
        <dbReference type="ARBA" id="ARBA00022968"/>
    </source>
</evidence>
<dbReference type="InterPro" id="IPR003406">
    <property type="entry name" value="Glyco_trans_14"/>
</dbReference>
<organism evidence="13 14">
    <name type="scientific">Batillaria attramentaria</name>
    <dbReference type="NCBI Taxonomy" id="370345"/>
    <lineage>
        <taxon>Eukaryota</taxon>
        <taxon>Metazoa</taxon>
        <taxon>Spiralia</taxon>
        <taxon>Lophotrochozoa</taxon>
        <taxon>Mollusca</taxon>
        <taxon>Gastropoda</taxon>
        <taxon>Caenogastropoda</taxon>
        <taxon>Sorbeoconcha</taxon>
        <taxon>Cerithioidea</taxon>
        <taxon>Batillariidae</taxon>
        <taxon>Batillaria</taxon>
    </lineage>
</organism>
<dbReference type="GO" id="GO:0016757">
    <property type="term" value="F:glycosyltransferase activity"/>
    <property type="evidence" value="ECO:0007669"/>
    <property type="project" value="UniProtKB-KW"/>
</dbReference>
<keyword evidence="3" id="KW-0328">Glycosyltransferase</keyword>
<keyword evidence="7 12" id="KW-1133">Transmembrane helix</keyword>
<feature type="compositionally biased region" description="Polar residues" evidence="11">
    <location>
        <begin position="272"/>
        <end position="294"/>
    </location>
</feature>
<accession>A0ABD0M3Q0</accession>
<keyword evidence="9" id="KW-0325">Glycoprotein</keyword>
<evidence type="ECO:0000256" key="8">
    <source>
        <dbReference type="ARBA" id="ARBA00023136"/>
    </source>
</evidence>
<feature type="compositionally biased region" description="Polar residues" evidence="11">
    <location>
        <begin position="185"/>
        <end position="195"/>
    </location>
</feature>
<keyword evidence="6" id="KW-0735">Signal-anchor</keyword>
<keyword evidence="4" id="KW-0808">Transferase</keyword>
<feature type="compositionally biased region" description="Basic and acidic residues" evidence="11">
    <location>
        <begin position="230"/>
        <end position="242"/>
    </location>
</feature>
<feature type="transmembrane region" description="Helical" evidence="12">
    <location>
        <begin position="7"/>
        <end position="33"/>
    </location>
</feature>
<evidence type="ECO:0000256" key="10">
    <source>
        <dbReference type="ARBA" id="ARBA00038150"/>
    </source>
</evidence>
<keyword evidence="14" id="KW-1185">Reference proteome</keyword>
<dbReference type="GO" id="GO:0016020">
    <property type="term" value="C:membrane"/>
    <property type="evidence" value="ECO:0007669"/>
    <property type="project" value="UniProtKB-SubCell"/>
</dbReference>
<evidence type="ECO:0000256" key="5">
    <source>
        <dbReference type="ARBA" id="ARBA00022692"/>
    </source>
</evidence>
<dbReference type="EMBL" id="JACVVK020000008">
    <property type="protein sequence ID" value="KAK7505893.1"/>
    <property type="molecule type" value="Genomic_DNA"/>
</dbReference>
<gene>
    <name evidence="13" type="ORF">BaRGS_00002615</name>
</gene>
<evidence type="ECO:0000256" key="4">
    <source>
        <dbReference type="ARBA" id="ARBA00022679"/>
    </source>
</evidence>
<feature type="region of interest" description="Disordered" evidence="11">
    <location>
        <begin position="230"/>
        <end position="296"/>
    </location>
</feature>
<evidence type="ECO:0000256" key="11">
    <source>
        <dbReference type="SAM" id="MobiDB-lite"/>
    </source>
</evidence>
<comment type="caution">
    <text evidence="13">The sequence shown here is derived from an EMBL/GenBank/DDBJ whole genome shotgun (WGS) entry which is preliminary data.</text>
</comment>
<dbReference type="Proteomes" id="UP001519460">
    <property type="component" value="Unassembled WGS sequence"/>
</dbReference>
<evidence type="ECO:0000256" key="3">
    <source>
        <dbReference type="ARBA" id="ARBA00022676"/>
    </source>
</evidence>
<evidence type="ECO:0000256" key="12">
    <source>
        <dbReference type="SAM" id="Phobius"/>
    </source>
</evidence>
<evidence type="ECO:0000313" key="14">
    <source>
        <dbReference type="Proteomes" id="UP001519460"/>
    </source>
</evidence>
<evidence type="ECO:0008006" key="15">
    <source>
        <dbReference type="Google" id="ProtNLM"/>
    </source>
</evidence>
<evidence type="ECO:0000256" key="7">
    <source>
        <dbReference type="ARBA" id="ARBA00022989"/>
    </source>
</evidence>
<feature type="region of interest" description="Disordered" evidence="11">
    <location>
        <begin position="171"/>
        <end position="204"/>
    </location>
</feature>
<comment type="similarity">
    <text evidence="10">Belongs to the glycosyltransferase 14 family.</text>
</comment>
<protein>
    <recommendedName>
        <fullName evidence="15">Beta-1,3-galactosyl-O-glycosyl-glycoprotein beta-1,6-N-acetylglucosaminyltransferase</fullName>
    </recommendedName>
</protein>
<feature type="region of interest" description="Disordered" evidence="11">
    <location>
        <begin position="105"/>
        <end position="142"/>
    </location>
</feature>
<comment type="pathway">
    <text evidence="2">Protein modification; protein glycosylation.</text>
</comment>
<dbReference type="PANTHER" id="PTHR19297:SF191">
    <property type="entry name" value="PROTEIN XYLOSYLTRANSFERASE"/>
    <property type="match status" value="1"/>
</dbReference>
<comment type="subcellular location">
    <subcellularLocation>
        <location evidence="1">Membrane</location>
        <topology evidence="1">Single-pass type II membrane protein</topology>
    </subcellularLocation>
</comment>
<dbReference type="AlphaFoldDB" id="A0ABD0M3Q0"/>
<sequence length="707" mass="81046">MLRRKICFVYILASIYLGLVVLAWTCLVSSGWLNSLRALQGRETREAMPDGVASLTRVPLIERVSKQPAARRMLFADDAMRLHDGLENNQRELLHTFDQTNFTEGVSADINQRNKRDRSEKKPRGLKASGNFERDPAYERSSSVTQFRLMESTLSSDSSRSLISIADAEGASVTTNEVSPERLSDVSNVHPNRSRAQPEEEPIFVKAMRTQYRSQMRDEADPEMKFRSERLKDFQSESRDSTGKNATAGKTDTFKLSRRGSSYMNAKPQPSEDINSSNLTNNSQTHAGDRTQLQPKLRLDNDAQLNSASKTTRWTLSSRTYLGTNAIVSKQESDDCRTPLETRKSCLGTSDASSRSVSSKCSLEQLTLNCRALRKAHRYDERHTDGEELAFPLAFSIKMHTAPEQAEQLLRTIYRPHNVYCIHVDKKADDVIFRTMTSLSKCFDNVIVVRDRVNVVYASSGFVQAELRCMEAVQRSSVPWKYYINLAGQEFPLRTNLEMVRILKMFNGANDIESYSMPSYLRWRIEQKFRIDSNILLMTNERKEKHTQYQIRKGSAYGAFSRAFVTSVLTDHVAQSIIQWFNDTYAPEENVWATINSLPWIPGGYPIDVRHDRNHHASRAVAWQWDAYTCKGEYQRGVCVFTKADLPWLMQRPHLVANKFMSEKDQDVLDCLEETLFRRARTRPVSVDLSYFENLPHVKFYNRGQSQ</sequence>
<keyword evidence="5 12" id="KW-0812">Transmembrane</keyword>
<evidence type="ECO:0000256" key="2">
    <source>
        <dbReference type="ARBA" id="ARBA00004922"/>
    </source>
</evidence>
<reference evidence="13 14" key="1">
    <citation type="journal article" date="2023" name="Sci. Data">
        <title>Genome assembly of the Korean intertidal mud-creeper Batillaria attramentaria.</title>
        <authorList>
            <person name="Patra A.K."/>
            <person name="Ho P.T."/>
            <person name="Jun S."/>
            <person name="Lee S.J."/>
            <person name="Kim Y."/>
            <person name="Won Y.J."/>
        </authorList>
    </citation>
    <scope>NUCLEOTIDE SEQUENCE [LARGE SCALE GENOMIC DNA]</scope>
    <source>
        <strain evidence="13">Wonlab-2016</strain>
    </source>
</reference>
<evidence type="ECO:0000256" key="9">
    <source>
        <dbReference type="ARBA" id="ARBA00023180"/>
    </source>
</evidence>
<evidence type="ECO:0000313" key="13">
    <source>
        <dbReference type="EMBL" id="KAK7505893.1"/>
    </source>
</evidence>
<evidence type="ECO:0000256" key="1">
    <source>
        <dbReference type="ARBA" id="ARBA00004606"/>
    </source>
</evidence>
<keyword evidence="8 12" id="KW-0472">Membrane</keyword>
<proteinExistence type="inferred from homology"/>